<feature type="domain" description="HTH tetR-type" evidence="5">
    <location>
        <begin position="6"/>
        <end position="66"/>
    </location>
</feature>
<dbReference type="PRINTS" id="PR00455">
    <property type="entry name" value="HTHTETR"/>
</dbReference>
<dbReference type="PANTHER" id="PTHR30055">
    <property type="entry name" value="HTH-TYPE TRANSCRIPTIONAL REGULATOR RUTR"/>
    <property type="match status" value="1"/>
</dbReference>
<keyword evidence="2 4" id="KW-0238">DNA-binding</keyword>
<dbReference type="InterPro" id="IPR050109">
    <property type="entry name" value="HTH-type_TetR-like_transc_reg"/>
</dbReference>
<dbReference type="Gene3D" id="1.10.357.10">
    <property type="entry name" value="Tetracycline Repressor, domain 2"/>
    <property type="match status" value="1"/>
</dbReference>
<dbReference type="PROSITE" id="PS50977">
    <property type="entry name" value="HTH_TETR_2"/>
    <property type="match status" value="1"/>
</dbReference>
<dbReference type="InterPro" id="IPR001647">
    <property type="entry name" value="HTH_TetR"/>
</dbReference>
<dbReference type="PANTHER" id="PTHR30055:SF234">
    <property type="entry name" value="HTH-TYPE TRANSCRIPTIONAL REGULATOR BETI"/>
    <property type="match status" value="1"/>
</dbReference>
<gene>
    <name evidence="6" type="ORF">M3M28_04190</name>
</gene>
<feature type="DNA-binding region" description="H-T-H motif" evidence="4">
    <location>
        <begin position="29"/>
        <end position="48"/>
    </location>
</feature>
<evidence type="ECO:0000256" key="2">
    <source>
        <dbReference type="ARBA" id="ARBA00023125"/>
    </source>
</evidence>
<evidence type="ECO:0000256" key="4">
    <source>
        <dbReference type="PROSITE-ProRule" id="PRU00335"/>
    </source>
</evidence>
<protein>
    <submittedName>
        <fullName evidence="6">TetR/AcrR family transcriptional regulator</fullName>
    </submittedName>
</protein>
<keyword evidence="3" id="KW-0804">Transcription</keyword>
<organism evidence="6">
    <name type="scientific">Gulosibacter sediminis</name>
    <dbReference type="NCBI Taxonomy" id="1729695"/>
    <lineage>
        <taxon>Bacteria</taxon>
        <taxon>Bacillati</taxon>
        <taxon>Actinomycetota</taxon>
        <taxon>Actinomycetes</taxon>
        <taxon>Micrococcales</taxon>
        <taxon>Microbacteriaceae</taxon>
        <taxon>Gulosibacter</taxon>
    </lineage>
</organism>
<evidence type="ECO:0000256" key="3">
    <source>
        <dbReference type="ARBA" id="ARBA00023163"/>
    </source>
</evidence>
<sequence>MPPIATNRRVEFIDAYRDLVLERGERGATLDALAKHVGASKGGLLHHFPSKSALVDGLCERFTELVAEDIADLPGSGLTPTEWYLGTSNDYTAPLERTMSALIRLTPANEATIRPVLRRARAQWYSIILADVGDAVLAKSIILLGDGIAYHAETYGTSDDSEFTDSASVERVVELVAQLREQRASRPNASPH</sequence>
<reference evidence="6" key="1">
    <citation type="submission" date="2022-05" db="EMBL/GenBank/DDBJ databases">
        <title>Complete genome sequence of toluene-degrading Gulosibacter sediminis strain ACHW.36C.</title>
        <authorList>
            <person name="Wai A.C."/>
            <person name="Lai G.K."/>
            <person name="Griffin S.D."/>
            <person name="Leung F.C."/>
        </authorList>
    </citation>
    <scope>NUCLEOTIDE SEQUENCE [LARGE SCALE GENOMIC DNA]</scope>
    <source>
        <strain evidence="6">ACHW.36C</strain>
    </source>
</reference>
<dbReference type="EMBL" id="CP097160">
    <property type="protein sequence ID" value="UQN15660.1"/>
    <property type="molecule type" value="Genomic_DNA"/>
</dbReference>
<evidence type="ECO:0000313" key="6">
    <source>
        <dbReference type="EMBL" id="UQN15660.1"/>
    </source>
</evidence>
<accession>A0ABY4MYZ2</accession>
<proteinExistence type="predicted"/>
<dbReference type="Pfam" id="PF00440">
    <property type="entry name" value="TetR_N"/>
    <property type="match status" value="1"/>
</dbReference>
<keyword evidence="1" id="KW-0805">Transcription regulation</keyword>
<evidence type="ECO:0000259" key="5">
    <source>
        <dbReference type="PROSITE" id="PS50977"/>
    </source>
</evidence>
<dbReference type="InterPro" id="IPR009057">
    <property type="entry name" value="Homeodomain-like_sf"/>
</dbReference>
<name>A0ABY4MYZ2_9MICO</name>
<evidence type="ECO:0000256" key="1">
    <source>
        <dbReference type="ARBA" id="ARBA00023015"/>
    </source>
</evidence>
<dbReference type="SUPFAM" id="SSF46689">
    <property type="entry name" value="Homeodomain-like"/>
    <property type="match status" value="1"/>
</dbReference>